<name>A0ACB8VP17_9TELE</name>
<evidence type="ECO:0000313" key="1">
    <source>
        <dbReference type="EMBL" id="KAI3357159.1"/>
    </source>
</evidence>
<keyword evidence="2" id="KW-1185">Reference proteome</keyword>
<proteinExistence type="predicted"/>
<sequence>ISSLSGYGACSYLRAISKTGQISCSLVIGKARVIPTKVMTIPRLKLSSAVTAVRNADVIKRELEIENLQEYYWTDSKVVLGYVKNDAKRFHTFTATGYNIAFPKALGFTDQSKRHFPHGFSSRERLNYVGPYPPSGDYGLERMSASDRDAFLAWYRDASRGVFDFKKEALKYCRQDVDILAEGCLRFRDQFVKDTQLDPFSCITIASACIKVFRTNFLTPQTLAVPPPDDYRRQFKSFSHPCIQWLELISHSRSIFIQHARNRGFERPERPEVEPLHETERPKEDEAMSKVLKGLPSRSRKNAEYILQKMKNTD</sequence>
<dbReference type="Proteomes" id="UP000831701">
    <property type="component" value="Chromosome 19"/>
</dbReference>
<feature type="non-terminal residue" evidence="1">
    <location>
        <position position="1"/>
    </location>
</feature>
<feature type="non-terminal residue" evidence="1">
    <location>
        <position position="314"/>
    </location>
</feature>
<comment type="caution">
    <text evidence="1">The sequence shown here is derived from an EMBL/GenBank/DDBJ whole genome shotgun (WGS) entry which is preliminary data.</text>
</comment>
<organism evidence="1 2">
    <name type="scientific">Scortum barcoo</name>
    <name type="common">barcoo grunter</name>
    <dbReference type="NCBI Taxonomy" id="214431"/>
    <lineage>
        <taxon>Eukaryota</taxon>
        <taxon>Metazoa</taxon>
        <taxon>Chordata</taxon>
        <taxon>Craniata</taxon>
        <taxon>Vertebrata</taxon>
        <taxon>Euteleostomi</taxon>
        <taxon>Actinopterygii</taxon>
        <taxon>Neopterygii</taxon>
        <taxon>Teleostei</taxon>
        <taxon>Neoteleostei</taxon>
        <taxon>Acanthomorphata</taxon>
        <taxon>Eupercaria</taxon>
        <taxon>Centrarchiformes</taxon>
        <taxon>Terapontoidei</taxon>
        <taxon>Terapontidae</taxon>
        <taxon>Scortum</taxon>
    </lineage>
</organism>
<protein>
    <submittedName>
        <fullName evidence="1">Uncharacterized protein</fullName>
    </submittedName>
</protein>
<accession>A0ACB8VP17</accession>
<reference evidence="1" key="1">
    <citation type="submission" date="2022-04" db="EMBL/GenBank/DDBJ databases">
        <title>Jade perch genome.</title>
        <authorList>
            <person name="Chao B."/>
        </authorList>
    </citation>
    <scope>NUCLEOTIDE SEQUENCE</scope>
    <source>
        <strain evidence="1">CB-2022</strain>
    </source>
</reference>
<dbReference type="EMBL" id="CM041549">
    <property type="protein sequence ID" value="KAI3357159.1"/>
    <property type="molecule type" value="Genomic_DNA"/>
</dbReference>
<gene>
    <name evidence="1" type="ORF">L3Q82_015465</name>
</gene>
<evidence type="ECO:0000313" key="2">
    <source>
        <dbReference type="Proteomes" id="UP000831701"/>
    </source>
</evidence>